<evidence type="ECO:0000256" key="2">
    <source>
        <dbReference type="ARBA" id="ARBA00023015"/>
    </source>
</evidence>
<dbReference type="InterPro" id="IPR050679">
    <property type="entry name" value="Bact_HTH_transcr_reg"/>
</dbReference>
<proteinExistence type="predicted"/>
<dbReference type="GO" id="GO:0003700">
    <property type="term" value="F:DNA-binding transcription factor activity"/>
    <property type="evidence" value="ECO:0007669"/>
    <property type="project" value="InterPro"/>
</dbReference>
<dbReference type="GO" id="GO:0045892">
    <property type="term" value="P:negative regulation of DNA-templated transcription"/>
    <property type="evidence" value="ECO:0007669"/>
    <property type="project" value="TreeGrafter"/>
</dbReference>
<keyword evidence="1" id="KW-0678">Repressor</keyword>
<dbReference type="AlphaFoldDB" id="A0A1I2Q0Q8"/>
<dbReference type="OrthoDB" id="9815017at2"/>
<feature type="domain" description="HTH gntR-type" evidence="5">
    <location>
        <begin position="2"/>
        <end position="70"/>
    </location>
</feature>
<evidence type="ECO:0000256" key="1">
    <source>
        <dbReference type="ARBA" id="ARBA00022491"/>
    </source>
</evidence>
<keyword evidence="3" id="KW-0238">DNA-binding</keyword>
<dbReference type="InterPro" id="IPR028978">
    <property type="entry name" value="Chorismate_lyase_/UTRA_dom_sf"/>
</dbReference>
<dbReference type="PANTHER" id="PTHR44846">
    <property type="entry name" value="MANNOSYL-D-GLYCERATE TRANSPORT/METABOLISM SYSTEM REPRESSOR MNGR-RELATED"/>
    <property type="match status" value="1"/>
</dbReference>
<sequence length="241" mass="27389">MATKYQEVADIVRKRIENGTYKAGELIPDQTTLAAEFKVNRLTVKKALDGLASEGLIYKQSGLGTYVRGKIPFVDHERDVTVDDFRGAYQEFGPDRIKSDVLLFDVQLPDEKIQKNLNIKRIDPVYEVKRIRIIDGEPTVLEHTYMPVNLVPELSKEVCEKSIYTYIHDELGLKFGNAFRKFSALGADDEDVKELNVEKGSPILEVEQVVWLTNGKSIEYSTSHVPGDKRSYTVMNINNFN</sequence>
<keyword evidence="4" id="KW-0804">Transcription</keyword>
<keyword evidence="2" id="KW-0805">Transcription regulation</keyword>
<dbReference type="CDD" id="cd07377">
    <property type="entry name" value="WHTH_GntR"/>
    <property type="match status" value="1"/>
</dbReference>
<dbReference type="InterPro" id="IPR036388">
    <property type="entry name" value="WH-like_DNA-bd_sf"/>
</dbReference>
<dbReference type="SMART" id="SM00866">
    <property type="entry name" value="UTRA"/>
    <property type="match status" value="1"/>
</dbReference>
<dbReference type="EMBL" id="FOPI01000005">
    <property type="protein sequence ID" value="SFG19416.1"/>
    <property type="molecule type" value="Genomic_DNA"/>
</dbReference>
<dbReference type="SUPFAM" id="SSF64288">
    <property type="entry name" value="Chorismate lyase-like"/>
    <property type="match status" value="1"/>
</dbReference>
<organism evidence="6 7">
    <name type="scientific">Ligilactobacillus ruminis DSM 20403 = NBRC 102161</name>
    <dbReference type="NCBI Taxonomy" id="1423798"/>
    <lineage>
        <taxon>Bacteria</taxon>
        <taxon>Bacillati</taxon>
        <taxon>Bacillota</taxon>
        <taxon>Bacilli</taxon>
        <taxon>Lactobacillales</taxon>
        <taxon>Lactobacillaceae</taxon>
        <taxon>Ligilactobacillus</taxon>
    </lineage>
</organism>
<dbReference type="Pfam" id="PF07702">
    <property type="entry name" value="UTRA"/>
    <property type="match status" value="1"/>
</dbReference>
<dbReference type="PRINTS" id="PR00035">
    <property type="entry name" value="HTHGNTR"/>
</dbReference>
<dbReference type="FunFam" id="3.40.1410.10:FF:000008">
    <property type="entry name" value="Transcriptional regulator, GntR family"/>
    <property type="match status" value="1"/>
</dbReference>
<evidence type="ECO:0000313" key="6">
    <source>
        <dbReference type="EMBL" id="SFG19416.1"/>
    </source>
</evidence>
<dbReference type="InterPro" id="IPR036390">
    <property type="entry name" value="WH_DNA-bd_sf"/>
</dbReference>
<gene>
    <name evidence="6" type="ORF">SAMN02910432_00285</name>
</gene>
<dbReference type="PROSITE" id="PS50949">
    <property type="entry name" value="HTH_GNTR"/>
    <property type="match status" value="1"/>
</dbReference>
<dbReference type="InterPro" id="IPR011663">
    <property type="entry name" value="UTRA"/>
</dbReference>
<dbReference type="PANTHER" id="PTHR44846:SF5">
    <property type="entry name" value="HTH-TYPE TRANSCRIPTIONAL REGULATOR GMUR"/>
    <property type="match status" value="1"/>
</dbReference>
<dbReference type="Proteomes" id="UP000182635">
    <property type="component" value="Unassembled WGS sequence"/>
</dbReference>
<protein>
    <submittedName>
        <fullName evidence="6">GntR family transcriptional regulator</fullName>
    </submittedName>
</protein>
<accession>A0A1I2Q0Q8</accession>
<dbReference type="Pfam" id="PF00392">
    <property type="entry name" value="GntR"/>
    <property type="match status" value="1"/>
</dbReference>
<evidence type="ECO:0000256" key="3">
    <source>
        <dbReference type="ARBA" id="ARBA00023125"/>
    </source>
</evidence>
<dbReference type="Gene3D" id="1.10.10.10">
    <property type="entry name" value="Winged helix-like DNA-binding domain superfamily/Winged helix DNA-binding domain"/>
    <property type="match status" value="1"/>
</dbReference>
<dbReference type="RefSeq" id="WP_014073310.1">
    <property type="nucleotide sequence ID" value="NZ_AYYL01000002.1"/>
</dbReference>
<evidence type="ECO:0000256" key="4">
    <source>
        <dbReference type="ARBA" id="ARBA00023163"/>
    </source>
</evidence>
<dbReference type="Gene3D" id="3.40.1410.10">
    <property type="entry name" value="Chorismate lyase-like"/>
    <property type="match status" value="1"/>
</dbReference>
<name>A0A1I2Q0Q8_9LACO</name>
<evidence type="ECO:0000313" key="7">
    <source>
        <dbReference type="Proteomes" id="UP000182635"/>
    </source>
</evidence>
<dbReference type="SUPFAM" id="SSF46785">
    <property type="entry name" value="Winged helix' DNA-binding domain"/>
    <property type="match status" value="1"/>
</dbReference>
<evidence type="ECO:0000259" key="5">
    <source>
        <dbReference type="PROSITE" id="PS50949"/>
    </source>
</evidence>
<dbReference type="InterPro" id="IPR000524">
    <property type="entry name" value="Tscrpt_reg_HTH_GntR"/>
</dbReference>
<dbReference type="SMART" id="SM00345">
    <property type="entry name" value="HTH_GNTR"/>
    <property type="match status" value="1"/>
</dbReference>
<dbReference type="GeneID" id="29801501"/>
<dbReference type="GO" id="GO:0003677">
    <property type="term" value="F:DNA binding"/>
    <property type="evidence" value="ECO:0007669"/>
    <property type="project" value="UniProtKB-KW"/>
</dbReference>
<reference evidence="7" key="1">
    <citation type="submission" date="2016-10" db="EMBL/GenBank/DDBJ databases">
        <authorList>
            <person name="Varghese N."/>
            <person name="Submissions S."/>
        </authorList>
    </citation>
    <scope>NUCLEOTIDE SEQUENCE [LARGE SCALE GENOMIC DNA]</scope>
    <source>
        <strain evidence="7">DSM 20403</strain>
    </source>
</reference>